<dbReference type="Gene3D" id="3.40.50.1000">
    <property type="entry name" value="HAD superfamily/HAD-like"/>
    <property type="match status" value="2"/>
</dbReference>
<dbReference type="InterPro" id="IPR023214">
    <property type="entry name" value="HAD_sf"/>
</dbReference>
<keyword evidence="1" id="KW-0378">Hydrolase</keyword>
<dbReference type="SUPFAM" id="SSF56784">
    <property type="entry name" value="HAD-like"/>
    <property type="match status" value="1"/>
</dbReference>
<dbReference type="RefSeq" id="WP_129315410.1">
    <property type="nucleotide sequence ID" value="NZ_WOGT01000002.1"/>
</dbReference>
<dbReference type="NCBIfam" id="TIGR01460">
    <property type="entry name" value="HAD-SF-IIA"/>
    <property type="match status" value="1"/>
</dbReference>
<dbReference type="Pfam" id="PF13242">
    <property type="entry name" value="Hydrolase_like"/>
    <property type="match status" value="1"/>
</dbReference>
<dbReference type="AlphaFoldDB" id="A0A7K1LHA2"/>
<sequence length="332" mass="34622">MSSLISSFDAILSDLDGVVYAGPDPIDGAVESLNRAVADGIAVAYVTNNASRSVDAVAEHLNSLGLTTDGHHVVSSAQAAASLAVDHLGSGASVGICGSEALADCARSAGLVVVGLEDGPQAVLQGFDPGLGWQELADASYALADKDVLWVVSNTDMTIPKERGIAPGNGTLVHAVSAATRREPLVAGKPGATIFTTIVERLDVERPVVVGDRLDTDISGAHQAGLPSIAVMTGVQTMSDVLEARTEERPTYVVGNLRELFEEYRHPEVSGGEGAAVAEIDGAARAEADATTVRTQVREGTHSLLGWRTAMAAWWAAHPRENEETRPEVVWS</sequence>
<accession>A0A7K1LHA2</accession>
<dbReference type="OrthoDB" id="3400930at2"/>
<dbReference type="EMBL" id="WOGT01000002">
    <property type="protein sequence ID" value="MUN54569.1"/>
    <property type="molecule type" value="Genomic_DNA"/>
</dbReference>
<dbReference type="GO" id="GO:0016791">
    <property type="term" value="F:phosphatase activity"/>
    <property type="evidence" value="ECO:0007669"/>
    <property type="project" value="TreeGrafter"/>
</dbReference>
<dbReference type="InterPro" id="IPR036412">
    <property type="entry name" value="HAD-like_sf"/>
</dbReference>
<dbReference type="PANTHER" id="PTHR19288:SF95">
    <property type="entry name" value="D-GLYCEROL 3-PHOSPHATE PHOSPHATASE"/>
    <property type="match status" value="1"/>
</dbReference>
<evidence type="ECO:0000313" key="1">
    <source>
        <dbReference type="EMBL" id="MUN54569.1"/>
    </source>
</evidence>
<reference evidence="1 2" key="1">
    <citation type="submission" date="2019-12" db="EMBL/GenBank/DDBJ databases">
        <authorList>
            <person name="Li J."/>
            <person name="Shi Y."/>
            <person name="Xu G."/>
            <person name="Xiao D."/>
            <person name="Ran X."/>
        </authorList>
    </citation>
    <scope>NUCLEOTIDE SEQUENCE [LARGE SCALE GENOMIC DNA]</scope>
    <source>
        <strain evidence="1 2">JCM 15915</strain>
    </source>
</reference>
<name>A0A7K1LHA2_9MICC</name>
<dbReference type="Proteomes" id="UP000462152">
    <property type="component" value="Unassembled WGS sequence"/>
</dbReference>
<dbReference type="PANTHER" id="PTHR19288">
    <property type="entry name" value="4-NITROPHENYLPHOSPHATASE-RELATED"/>
    <property type="match status" value="1"/>
</dbReference>
<organism evidence="1 2">
    <name type="scientific">Rothia koreensis</name>
    <dbReference type="NCBI Taxonomy" id="592378"/>
    <lineage>
        <taxon>Bacteria</taxon>
        <taxon>Bacillati</taxon>
        <taxon>Actinomycetota</taxon>
        <taxon>Actinomycetes</taxon>
        <taxon>Micrococcales</taxon>
        <taxon>Micrococcaceae</taxon>
        <taxon>Rothia</taxon>
    </lineage>
</organism>
<dbReference type="GO" id="GO:0005737">
    <property type="term" value="C:cytoplasm"/>
    <property type="evidence" value="ECO:0007669"/>
    <property type="project" value="TreeGrafter"/>
</dbReference>
<gene>
    <name evidence="1" type="ORF">GMA10_04985</name>
</gene>
<dbReference type="InterPro" id="IPR006357">
    <property type="entry name" value="HAD-SF_hydro_IIA"/>
</dbReference>
<comment type="caution">
    <text evidence="1">The sequence shown here is derived from an EMBL/GenBank/DDBJ whole genome shotgun (WGS) entry which is preliminary data.</text>
</comment>
<keyword evidence="2" id="KW-1185">Reference proteome</keyword>
<proteinExistence type="predicted"/>
<evidence type="ECO:0000313" key="2">
    <source>
        <dbReference type="Proteomes" id="UP000462152"/>
    </source>
</evidence>
<protein>
    <submittedName>
        <fullName evidence="1">HAD-IIA family hydrolase</fullName>
    </submittedName>
</protein>
<dbReference type="Pfam" id="PF13344">
    <property type="entry name" value="Hydrolase_6"/>
    <property type="match status" value="1"/>
</dbReference>